<sequence length="112" mass="13149">MQNVPMKTAMPWGQWWQEDEEVYLELNIPRNTKHDEVQIHLSETLPTLIEIVVKNNIIFSDQLLKPVVSDETTWNIRRTSGTLNVMLLKLNYVEGEEPWNTLFNPFPIKNGE</sequence>
<dbReference type="AlphaFoldDB" id="A0A5E4NT12"/>
<accession>A0A5E4NT12</accession>
<gene>
    <name evidence="2" type="ORF">CINCED_3A019954</name>
</gene>
<evidence type="ECO:0000259" key="1">
    <source>
        <dbReference type="PROSITE" id="PS51203"/>
    </source>
</evidence>
<dbReference type="InterPro" id="IPR008978">
    <property type="entry name" value="HSP20-like_chaperone"/>
</dbReference>
<dbReference type="SUPFAM" id="SSF49764">
    <property type="entry name" value="HSP20-like chaperones"/>
    <property type="match status" value="1"/>
</dbReference>
<dbReference type="Proteomes" id="UP000325440">
    <property type="component" value="Unassembled WGS sequence"/>
</dbReference>
<dbReference type="EMBL" id="CABPRJ010002452">
    <property type="protein sequence ID" value="VVC46245.1"/>
    <property type="molecule type" value="Genomic_DNA"/>
</dbReference>
<keyword evidence="3" id="KW-1185">Reference proteome</keyword>
<evidence type="ECO:0000313" key="3">
    <source>
        <dbReference type="Proteomes" id="UP000325440"/>
    </source>
</evidence>
<name>A0A5E4NT12_9HEMI</name>
<dbReference type="Gene3D" id="2.60.40.790">
    <property type="match status" value="1"/>
</dbReference>
<protein>
    <submittedName>
        <fullName evidence="2">CS domain,HSP20-like chaperone</fullName>
    </submittedName>
</protein>
<dbReference type="Pfam" id="PF04969">
    <property type="entry name" value="CS"/>
    <property type="match status" value="1"/>
</dbReference>
<organism evidence="2 3">
    <name type="scientific">Cinara cedri</name>
    <dbReference type="NCBI Taxonomy" id="506608"/>
    <lineage>
        <taxon>Eukaryota</taxon>
        <taxon>Metazoa</taxon>
        <taxon>Ecdysozoa</taxon>
        <taxon>Arthropoda</taxon>
        <taxon>Hexapoda</taxon>
        <taxon>Insecta</taxon>
        <taxon>Pterygota</taxon>
        <taxon>Neoptera</taxon>
        <taxon>Paraneoptera</taxon>
        <taxon>Hemiptera</taxon>
        <taxon>Sternorrhyncha</taxon>
        <taxon>Aphidomorpha</taxon>
        <taxon>Aphidoidea</taxon>
        <taxon>Aphididae</taxon>
        <taxon>Lachninae</taxon>
        <taxon>Cinara</taxon>
    </lineage>
</organism>
<proteinExistence type="predicted"/>
<reference evidence="2 3" key="1">
    <citation type="submission" date="2019-08" db="EMBL/GenBank/DDBJ databases">
        <authorList>
            <person name="Alioto T."/>
            <person name="Alioto T."/>
            <person name="Gomez Garrido J."/>
        </authorList>
    </citation>
    <scope>NUCLEOTIDE SEQUENCE [LARGE SCALE GENOMIC DNA]</scope>
</reference>
<dbReference type="PROSITE" id="PS51203">
    <property type="entry name" value="CS"/>
    <property type="match status" value="1"/>
</dbReference>
<feature type="domain" description="CS" evidence="1">
    <location>
        <begin position="8"/>
        <end position="103"/>
    </location>
</feature>
<evidence type="ECO:0000313" key="2">
    <source>
        <dbReference type="EMBL" id="VVC46245.1"/>
    </source>
</evidence>
<dbReference type="InterPro" id="IPR007052">
    <property type="entry name" value="CS_dom"/>
</dbReference>